<organism evidence="3 4">
    <name type="scientific">Monosiga brevicollis</name>
    <name type="common">Choanoflagellate</name>
    <dbReference type="NCBI Taxonomy" id="81824"/>
    <lineage>
        <taxon>Eukaryota</taxon>
        <taxon>Choanoflagellata</taxon>
        <taxon>Craspedida</taxon>
        <taxon>Salpingoecidae</taxon>
        <taxon>Monosiga</taxon>
    </lineage>
</organism>
<dbReference type="CDD" id="cd23955">
    <property type="entry name" value="UBCc_invertebrate"/>
    <property type="match status" value="1"/>
</dbReference>
<dbReference type="OMA" id="NFAGSEM"/>
<feature type="region of interest" description="Disordered" evidence="1">
    <location>
        <begin position="650"/>
        <end position="683"/>
    </location>
</feature>
<accession>A9V2X3</accession>
<dbReference type="InterPro" id="IPR050113">
    <property type="entry name" value="Ub_conjugating_enzyme"/>
</dbReference>
<dbReference type="Gene3D" id="3.10.110.10">
    <property type="entry name" value="Ubiquitin Conjugating Enzyme"/>
    <property type="match status" value="1"/>
</dbReference>
<dbReference type="PROSITE" id="PS50127">
    <property type="entry name" value="UBC_2"/>
    <property type="match status" value="1"/>
</dbReference>
<dbReference type="PANTHER" id="PTHR24067">
    <property type="entry name" value="UBIQUITIN-CONJUGATING ENZYME E2"/>
    <property type="match status" value="1"/>
</dbReference>
<feature type="compositionally biased region" description="Basic residues" evidence="1">
    <location>
        <begin position="667"/>
        <end position="683"/>
    </location>
</feature>
<dbReference type="STRING" id="81824.A9V2X3"/>
<dbReference type="GeneID" id="5892342"/>
<dbReference type="InterPro" id="IPR000608">
    <property type="entry name" value="UBC"/>
</dbReference>
<dbReference type="SUPFAM" id="SSF54495">
    <property type="entry name" value="UBC-like"/>
    <property type="match status" value="1"/>
</dbReference>
<feature type="region of interest" description="Disordered" evidence="1">
    <location>
        <begin position="217"/>
        <end position="241"/>
    </location>
</feature>
<keyword evidence="4" id="KW-1185">Reference proteome</keyword>
<dbReference type="AlphaFoldDB" id="A9V2X3"/>
<dbReference type="InterPro" id="IPR016135">
    <property type="entry name" value="UBQ-conjugating_enzyme/RWD"/>
</dbReference>
<dbReference type="SMART" id="SM00212">
    <property type="entry name" value="UBCc"/>
    <property type="match status" value="1"/>
</dbReference>
<evidence type="ECO:0000259" key="2">
    <source>
        <dbReference type="PROSITE" id="PS50127"/>
    </source>
</evidence>
<evidence type="ECO:0000313" key="3">
    <source>
        <dbReference type="EMBL" id="EDQ88089.1"/>
    </source>
</evidence>
<sequence>MASIALRRVRRDLREIMREPSELFAVTACEDNMLEWHVNFFFSADHKLHDTAIHATFTFPQDFPMRAPSASFHSTLRYKHGVENSQGRLCLSILSDYNEIHTDWSKDVASWSPAYTMRSVLLNIHAFLFYDSDHSPSDLESIRTAAQKVQCACGHSGTNTTTWQPPCNADIDVPSSQEERISAGDVTPPNELVAPAAGTNCALDPAVSADKQTDITAASNSDEASDLADQPSKPDPAPPVTFSYAAAVTKHSGAAKAPGHDTCNKKHVAQRRHIAAHPNLDVNTIDGPVSGEQRQQILRDICCFATQENASHLFEPDNDAILGIGIHVKRNRHGGLMSVSTPCEYISYEAWQMGFRKSIFKVEMNYFLPLYINEAHYKRARPLINATLLQMDMNDDTELGEFARMTVRSTISERLVMKIFGMLLSSTVAEAFRASEDTSRRQMNTRTRLSARLIEGYLQIWRLLHRLIEERPSIAERITARIQSFIYCGEQARHKKSEPNLGALLSLLPFSSCSWDKLSRAFLEESFIRNVRWMVQNEPALAYPDGCSMDERLSKSFEHTAVSRSLSLFAKYMAAVVTSRGELHAQLLSSDARFGVPAEALVERILQASKEAERMTEWNEYLVAMDHIPLPPARLHEWLQVSLSTSLQRGYHFQDRRKQPGGPGANRGRRYNGPRQRRHAGQP</sequence>
<proteinExistence type="predicted"/>
<dbReference type="KEGG" id="mbr:MONBRDRAFT_37627"/>
<dbReference type="GO" id="GO:0000209">
    <property type="term" value="P:protein polyubiquitination"/>
    <property type="evidence" value="ECO:0000318"/>
    <property type="project" value="GO_Central"/>
</dbReference>
<dbReference type="RefSeq" id="XP_001747165.1">
    <property type="nucleotide sequence ID" value="XM_001747113.1"/>
</dbReference>
<name>A9V2X3_MONBE</name>
<dbReference type="GO" id="GO:0061631">
    <property type="term" value="F:ubiquitin conjugating enzyme activity"/>
    <property type="evidence" value="ECO:0000318"/>
    <property type="project" value="GO_Central"/>
</dbReference>
<feature type="region of interest" description="Disordered" evidence="1">
    <location>
        <begin position="163"/>
        <end position="196"/>
    </location>
</feature>
<reference evidence="3 4" key="1">
    <citation type="journal article" date="2008" name="Nature">
        <title>The genome of the choanoflagellate Monosiga brevicollis and the origin of metazoans.</title>
        <authorList>
            <consortium name="JGI Sequencing"/>
            <person name="King N."/>
            <person name="Westbrook M.J."/>
            <person name="Young S.L."/>
            <person name="Kuo A."/>
            <person name="Abedin M."/>
            <person name="Chapman J."/>
            <person name="Fairclough S."/>
            <person name="Hellsten U."/>
            <person name="Isogai Y."/>
            <person name="Letunic I."/>
            <person name="Marr M."/>
            <person name="Pincus D."/>
            <person name="Putnam N."/>
            <person name="Rokas A."/>
            <person name="Wright K.J."/>
            <person name="Zuzow R."/>
            <person name="Dirks W."/>
            <person name="Good M."/>
            <person name="Goodstein D."/>
            <person name="Lemons D."/>
            <person name="Li W."/>
            <person name="Lyons J.B."/>
            <person name="Morris A."/>
            <person name="Nichols S."/>
            <person name="Richter D.J."/>
            <person name="Salamov A."/>
            <person name="Bork P."/>
            <person name="Lim W.A."/>
            <person name="Manning G."/>
            <person name="Miller W.T."/>
            <person name="McGinnis W."/>
            <person name="Shapiro H."/>
            <person name="Tjian R."/>
            <person name="Grigoriev I.V."/>
            <person name="Rokhsar D."/>
        </authorList>
    </citation>
    <scope>NUCLEOTIDE SEQUENCE [LARGE SCALE GENOMIC DNA]</scope>
    <source>
        <strain evidence="4">MX1 / ATCC 50154</strain>
    </source>
</reference>
<protein>
    <recommendedName>
        <fullName evidence="2">UBC core domain-containing protein</fullName>
    </recommendedName>
</protein>
<dbReference type="InParanoid" id="A9V2X3"/>
<evidence type="ECO:0000313" key="4">
    <source>
        <dbReference type="Proteomes" id="UP000001357"/>
    </source>
</evidence>
<dbReference type="Pfam" id="PF00179">
    <property type="entry name" value="UQ_con"/>
    <property type="match status" value="1"/>
</dbReference>
<dbReference type="Proteomes" id="UP000001357">
    <property type="component" value="Unassembled WGS sequence"/>
</dbReference>
<gene>
    <name evidence="3" type="ORF">MONBRDRAFT_37627</name>
</gene>
<dbReference type="GO" id="GO:0043161">
    <property type="term" value="P:proteasome-mediated ubiquitin-dependent protein catabolic process"/>
    <property type="evidence" value="ECO:0000318"/>
    <property type="project" value="GO_Central"/>
</dbReference>
<feature type="domain" description="UBC core" evidence="2">
    <location>
        <begin position="4"/>
        <end position="165"/>
    </location>
</feature>
<evidence type="ECO:0000256" key="1">
    <source>
        <dbReference type="SAM" id="MobiDB-lite"/>
    </source>
</evidence>
<dbReference type="EMBL" id="CH991556">
    <property type="protein sequence ID" value="EDQ88089.1"/>
    <property type="molecule type" value="Genomic_DNA"/>
</dbReference>
<dbReference type="eggNOG" id="KOG0426">
    <property type="taxonomic scope" value="Eukaryota"/>
</dbReference>